<evidence type="ECO:0000313" key="3">
    <source>
        <dbReference type="Proteomes" id="UP000252118"/>
    </source>
</evidence>
<keyword evidence="1" id="KW-1133">Transmembrane helix</keyword>
<name>A0A366EFK1_9BACI</name>
<organism evidence="2 3">
    <name type="scientific">Rossellomorea aquimaris</name>
    <dbReference type="NCBI Taxonomy" id="189382"/>
    <lineage>
        <taxon>Bacteria</taxon>
        <taxon>Bacillati</taxon>
        <taxon>Bacillota</taxon>
        <taxon>Bacilli</taxon>
        <taxon>Bacillales</taxon>
        <taxon>Bacillaceae</taxon>
        <taxon>Rossellomorea</taxon>
    </lineage>
</organism>
<dbReference type="Proteomes" id="UP000252118">
    <property type="component" value="Unassembled WGS sequence"/>
</dbReference>
<evidence type="ECO:0000313" key="2">
    <source>
        <dbReference type="EMBL" id="RBP01113.1"/>
    </source>
</evidence>
<dbReference type="InterPro" id="IPR019206">
    <property type="entry name" value="DUF2085_TM"/>
</dbReference>
<feature type="transmembrane region" description="Helical" evidence="1">
    <location>
        <begin position="56"/>
        <end position="75"/>
    </location>
</feature>
<dbReference type="AlphaFoldDB" id="A0A366EFK1"/>
<protein>
    <submittedName>
        <fullName evidence="2">Putative membrane protein</fullName>
    </submittedName>
</protein>
<keyword evidence="1" id="KW-0812">Transmembrane</keyword>
<sequence length="120" mass="13488">MKGILTLSFMPCHRIRERSLVVRGKQFPLCFRCMGILAGILIGIPFVWLYFPLVTFVHLLYVGVLIIPLLADGYTQKWNWRTSTNSLRLLTGLLCGIGLSISIILFSKMGVRTVMILTGS</sequence>
<gene>
    <name evidence="2" type="ORF">DET59_12121</name>
</gene>
<feature type="transmembrane region" description="Helical" evidence="1">
    <location>
        <begin position="29"/>
        <end position="50"/>
    </location>
</feature>
<evidence type="ECO:0000256" key="1">
    <source>
        <dbReference type="SAM" id="Phobius"/>
    </source>
</evidence>
<feature type="transmembrane region" description="Helical" evidence="1">
    <location>
        <begin position="87"/>
        <end position="107"/>
    </location>
</feature>
<comment type="caution">
    <text evidence="2">The sequence shown here is derived from an EMBL/GenBank/DDBJ whole genome shotgun (WGS) entry which is preliminary data.</text>
</comment>
<accession>A0A366EFK1</accession>
<dbReference type="Pfam" id="PF09858">
    <property type="entry name" value="DUF2085"/>
    <property type="match status" value="1"/>
</dbReference>
<reference evidence="2 3" key="1">
    <citation type="submission" date="2018-06" db="EMBL/GenBank/DDBJ databases">
        <title>Freshwater and sediment microbial communities from various areas in North America, analyzing microbe dynamics in response to fracking.</title>
        <authorList>
            <person name="Lamendella R."/>
        </authorList>
    </citation>
    <scope>NUCLEOTIDE SEQUENCE [LARGE SCALE GENOMIC DNA]</scope>
    <source>
        <strain evidence="2 3">97B</strain>
    </source>
</reference>
<dbReference type="EMBL" id="QNRJ01000021">
    <property type="protein sequence ID" value="RBP01113.1"/>
    <property type="molecule type" value="Genomic_DNA"/>
</dbReference>
<proteinExistence type="predicted"/>
<keyword evidence="1" id="KW-0472">Membrane</keyword>